<gene>
    <name evidence="1" type="ORF">RUMCAL_01904</name>
</gene>
<sequence length="63" mass="7231">MVVTENPTALQIAASARFHGRDAASIGYLYDWYDAIPEMLEPKEELKQRILKTNGVHRKDDEK</sequence>
<proteinExistence type="predicted"/>
<dbReference type="Proteomes" id="UP000016662">
    <property type="component" value="Unassembled WGS sequence"/>
</dbReference>
<dbReference type="EMBL" id="AWVF01000236">
    <property type="protein sequence ID" value="ERJ94735.1"/>
    <property type="molecule type" value="Genomic_DNA"/>
</dbReference>
<dbReference type="PATRIC" id="fig|411473.3.peg.1563"/>
<dbReference type="HOGENOM" id="CLU_2883190_0_0_9"/>
<evidence type="ECO:0000313" key="1">
    <source>
        <dbReference type="EMBL" id="ERJ94735.1"/>
    </source>
</evidence>
<protein>
    <submittedName>
        <fullName evidence="1">Uncharacterized protein</fullName>
    </submittedName>
</protein>
<accession>U2KRM8</accession>
<name>U2KRM8_9FIRM</name>
<dbReference type="RefSeq" id="WP_021683401.1">
    <property type="nucleotide sequence ID" value="NZ_KI260480.1"/>
</dbReference>
<reference evidence="1 2" key="1">
    <citation type="submission" date="2013-07" db="EMBL/GenBank/DDBJ databases">
        <authorList>
            <person name="Weinstock G."/>
            <person name="Sodergren E."/>
            <person name="Wylie T."/>
            <person name="Fulton L."/>
            <person name="Fulton R."/>
            <person name="Fronick C."/>
            <person name="O'Laughlin M."/>
            <person name="Godfrey J."/>
            <person name="Miner T."/>
            <person name="Herter B."/>
            <person name="Appelbaum E."/>
            <person name="Cordes M."/>
            <person name="Lek S."/>
            <person name="Wollam A."/>
            <person name="Pepin K.H."/>
            <person name="Palsikar V.B."/>
            <person name="Mitreva M."/>
            <person name="Wilson R.K."/>
        </authorList>
    </citation>
    <scope>NUCLEOTIDE SEQUENCE [LARGE SCALE GENOMIC DNA]</scope>
    <source>
        <strain evidence="1 2">ATCC 27760</strain>
    </source>
</reference>
<keyword evidence="2" id="KW-1185">Reference proteome</keyword>
<dbReference type="AlphaFoldDB" id="U2KRM8"/>
<dbReference type="STRING" id="411473.RUMCAL_01904"/>
<comment type="caution">
    <text evidence="1">The sequence shown here is derived from an EMBL/GenBank/DDBJ whole genome shotgun (WGS) entry which is preliminary data.</text>
</comment>
<organism evidence="1 2">
    <name type="scientific">Ruminococcus callidus ATCC 27760</name>
    <dbReference type="NCBI Taxonomy" id="411473"/>
    <lineage>
        <taxon>Bacteria</taxon>
        <taxon>Bacillati</taxon>
        <taxon>Bacillota</taxon>
        <taxon>Clostridia</taxon>
        <taxon>Eubacteriales</taxon>
        <taxon>Oscillospiraceae</taxon>
        <taxon>Ruminococcus</taxon>
    </lineage>
</organism>
<evidence type="ECO:0000313" key="2">
    <source>
        <dbReference type="Proteomes" id="UP000016662"/>
    </source>
</evidence>